<evidence type="ECO:0000313" key="2">
    <source>
        <dbReference type="EMBL" id="SEJ05968.1"/>
    </source>
</evidence>
<dbReference type="AlphaFoldDB" id="A0A1H6VMS6"/>
<dbReference type="STRING" id="529704.SAMN02927913_3289"/>
<feature type="domain" description="Glycosyltransferase subfamily 4-like N-terminal" evidence="1">
    <location>
        <begin position="21"/>
        <end position="169"/>
    </location>
</feature>
<dbReference type="SUPFAM" id="SSF53756">
    <property type="entry name" value="UDP-Glycosyltransferase/glycogen phosphorylase"/>
    <property type="match status" value="1"/>
</dbReference>
<dbReference type="InterPro" id="IPR050194">
    <property type="entry name" value="Glycosyltransferase_grp1"/>
</dbReference>
<dbReference type="InterPro" id="IPR028098">
    <property type="entry name" value="Glyco_trans_4-like_N"/>
</dbReference>
<evidence type="ECO:0000259" key="1">
    <source>
        <dbReference type="Pfam" id="PF13579"/>
    </source>
</evidence>
<organism evidence="2 3">
    <name type="scientific">Frateuria terrea</name>
    <dbReference type="NCBI Taxonomy" id="529704"/>
    <lineage>
        <taxon>Bacteria</taxon>
        <taxon>Pseudomonadati</taxon>
        <taxon>Pseudomonadota</taxon>
        <taxon>Gammaproteobacteria</taxon>
        <taxon>Lysobacterales</taxon>
        <taxon>Rhodanobacteraceae</taxon>
        <taxon>Frateuria</taxon>
    </lineage>
</organism>
<dbReference type="Gene3D" id="3.40.50.2000">
    <property type="entry name" value="Glycogen Phosphorylase B"/>
    <property type="match status" value="2"/>
</dbReference>
<dbReference type="EMBL" id="FNYC01000004">
    <property type="protein sequence ID" value="SEJ05968.1"/>
    <property type="molecule type" value="Genomic_DNA"/>
</dbReference>
<dbReference type="GO" id="GO:0016758">
    <property type="term" value="F:hexosyltransferase activity"/>
    <property type="evidence" value="ECO:0007669"/>
    <property type="project" value="TreeGrafter"/>
</dbReference>
<dbReference type="Proteomes" id="UP000199420">
    <property type="component" value="Unassembled WGS sequence"/>
</dbReference>
<accession>A0A1H6VMS6</accession>
<keyword evidence="3" id="KW-1185">Reference proteome</keyword>
<dbReference type="PANTHER" id="PTHR45947">
    <property type="entry name" value="SULFOQUINOVOSYL TRANSFERASE SQD2"/>
    <property type="match status" value="1"/>
</dbReference>
<name>A0A1H6VMS6_9GAMM</name>
<protein>
    <submittedName>
        <fullName evidence="2">Glycosyltransferase involved in cell wall bisynthesis</fullName>
    </submittedName>
</protein>
<dbReference type="Pfam" id="PF13692">
    <property type="entry name" value="Glyco_trans_1_4"/>
    <property type="match status" value="1"/>
</dbReference>
<dbReference type="PANTHER" id="PTHR45947:SF3">
    <property type="entry name" value="SULFOQUINOVOSYL TRANSFERASE SQD2"/>
    <property type="match status" value="1"/>
</dbReference>
<keyword evidence="2" id="KW-0808">Transferase</keyword>
<dbReference type="OrthoDB" id="9802525at2"/>
<gene>
    <name evidence="2" type="ORF">SAMN04487997_2364</name>
</gene>
<reference evidence="2 3" key="1">
    <citation type="submission" date="2016-10" db="EMBL/GenBank/DDBJ databases">
        <authorList>
            <person name="de Groot N.N."/>
        </authorList>
    </citation>
    <scope>NUCLEOTIDE SEQUENCE [LARGE SCALE GENOMIC DNA]</scope>
    <source>
        <strain evidence="2 3">DSM 26515</strain>
    </source>
</reference>
<dbReference type="RefSeq" id="WP_091339482.1">
    <property type="nucleotide sequence ID" value="NZ_FNYC01000004.1"/>
</dbReference>
<evidence type="ECO:0000313" key="3">
    <source>
        <dbReference type="Proteomes" id="UP000199420"/>
    </source>
</evidence>
<proteinExistence type="predicted"/>
<dbReference type="Pfam" id="PF13579">
    <property type="entry name" value="Glyco_trans_4_4"/>
    <property type="match status" value="1"/>
</dbReference>
<sequence>MKILWCHEVSYLGKPVYEYQDFAERLAERGHEVEVIDFDESMKARPGSVRVSRTGQGTVLLTSIPHGNRRALKYFEARRNFRRMIIERLRRGDVDAIFVYSIFINGTQAVRLGRKFGVPVVYRVLDAYHRLRPSFVERTILLFGERFIYRRADLVLVTNEQMGEYVTQIAEIDMAARMIVIDHGVDTVHFAPRVADVELMARYGLSDRDTVALFLGTTYSFSGLVNLVRRAPQLINRVPSLKLMIIGGGGQDAELAALVTELGLSSRVILTGMVAYTEVPRYLSLAKLALNPFELNDITRDIIPIKILQYQAAGLPVLSTPLPDLVRKHPAGTSGIEYSVSDETNVFLRRMVELLEAPERLRAIGQRGRAFVNERFSVDSTVNKVEGILVQLKRNMGQ</sequence>